<organism evidence="2 3">
    <name type="scientific">Sinosporangium siamense</name>
    <dbReference type="NCBI Taxonomy" id="1367973"/>
    <lineage>
        <taxon>Bacteria</taxon>
        <taxon>Bacillati</taxon>
        <taxon>Actinomycetota</taxon>
        <taxon>Actinomycetes</taxon>
        <taxon>Streptosporangiales</taxon>
        <taxon>Streptosporangiaceae</taxon>
        <taxon>Sinosporangium</taxon>
    </lineage>
</organism>
<name>A0A919RLI7_9ACTN</name>
<evidence type="ECO:0000256" key="1">
    <source>
        <dbReference type="SAM" id="MobiDB-lite"/>
    </source>
</evidence>
<comment type="caution">
    <text evidence="2">The sequence shown here is derived from an EMBL/GenBank/DDBJ whole genome shotgun (WGS) entry which is preliminary data.</text>
</comment>
<protein>
    <submittedName>
        <fullName evidence="2">Uncharacterized protein</fullName>
    </submittedName>
</protein>
<dbReference type="AlphaFoldDB" id="A0A919RLI7"/>
<feature type="region of interest" description="Disordered" evidence="1">
    <location>
        <begin position="1"/>
        <end position="20"/>
    </location>
</feature>
<proteinExistence type="predicted"/>
<accession>A0A919RLI7</accession>
<dbReference type="Proteomes" id="UP000606172">
    <property type="component" value="Unassembled WGS sequence"/>
</dbReference>
<sequence>MKRVRRTPSMERSTHLDRETPAYAASLSQAEANWAGSGEDVVGTLRGSAWLITSPQTPAAHLYRTLGWREAGPLAPDVYPGLPLSVFARESPSV</sequence>
<dbReference type="RefSeq" id="WP_204030094.1">
    <property type="nucleotide sequence ID" value="NZ_BOOW01000032.1"/>
</dbReference>
<feature type="compositionally biased region" description="Basic and acidic residues" evidence="1">
    <location>
        <begin position="8"/>
        <end position="20"/>
    </location>
</feature>
<evidence type="ECO:0000313" key="2">
    <source>
        <dbReference type="EMBL" id="GII95045.1"/>
    </source>
</evidence>
<gene>
    <name evidence="2" type="ORF">Ssi02_52760</name>
</gene>
<evidence type="ECO:0000313" key="3">
    <source>
        <dbReference type="Proteomes" id="UP000606172"/>
    </source>
</evidence>
<reference evidence="2" key="1">
    <citation type="submission" date="2021-01" db="EMBL/GenBank/DDBJ databases">
        <title>Whole genome shotgun sequence of Sinosporangium siamense NBRC 109515.</title>
        <authorList>
            <person name="Komaki H."/>
            <person name="Tamura T."/>
        </authorList>
    </citation>
    <scope>NUCLEOTIDE SEQUENCE</scope>
    <source>
        <strain evidence="2">NBRC 109515</strain>
    </source>
</reference>
<keyword evidence="3" id="KW-1185">Reference proteome</keyword>
<dbReference type="EMBL" id="BOOW01000032">
    <property type="protein sequence ID" value="GII95045.1"/>
    <property type="molecule type" value="Genomic_DNA"/>
</dbReference>